<sequence length="598" mass="63552">MTINARMERRQPQAAAADGSMLALSTALPHPALSTEPRMLCAAARSCKAWRAAVPQCSACNTAITISPGALLPKLSSFTQWLVKHAHLVKNVRIPGSGLSADWTVNGLQGDQHTAVAQQLLQLALQLAAARPPEAAGAATPAATASAVERRQSGLRLSSFSSGCLVAADTLAALPAHSLTRLDLEFQHSRDLENEAMSAALPQLSNLQELSLTVDRLQPVAGSCLLALVQLRRLTSLKLHANWSNSAQQLQQLLAQPLPLQKLNIDCCGSSVQLPVLDMSALSRLQGLTTHTRLPEGSVLPLQLTQLQLGKSAATAGSLSMLLLPLQQLQRLTLTVSFEEPAPLLRLTQLSALQHLALTYTKDSCAAATAAAWPQLPRLHDWSLRLDDLFLSGVAISSQQMEAILAGIAGSTSLTTLHLAVPTVFGEGGNNDDDDDDADDGDHQVLRVAVCARLTSLSSLRDLTITGKHTRGMLEAGDALALTALTGLTSLSLCNLDAALGDLEANAMACNLTQLRDLDLTDAWLGDMVCLAAIARLTQLTGLALWFNTSSSDLTQQGLMMLTTLLRLQELGLYECGDISLDAFWAAVPGRQLPQPVR</sequence>
<organism evidence="2 3">
    <name type="scientific">Tetradesmus obliquus</name>
    <name type="common">Green alga</name>
    <name type="synonym">Acutodesmus obliquus</name>
    <dbReference type="NCBI Taxonomy" id="3088"/>
    <lineage>
        <taxon>Eukaryota</taxon>
        <taxon>Viridiplantae</taxon>
        <taxon>Chlorophyta</taxon>
        <taxon>core chlorophytes</taxon>
        <taxon>Chlorophyceae</taxon>
        <taxon>CS clade</taxon>
        <taxon>Sphaeropleales</taxon>
        <taxon>Scenedesmaceae</taxon>
        <taxon>Tetradesmus</taxon>
    </lineage>
</organism>
<dbReference type="InterPro" id="IPR032675">
    <property type="entry name" value="LRR_dom_sf"/>
</dbReference>
<evidence type="ECO:0000256" key="1">
    <source>
        <dbReference type="ARBA" id="ARBA00004430"/>
    </source>
</evidence>
<evidence type="ECO:0000313" key="3">
    <source>
        <dbReference type="Proteomes" id="UP000256970"/>
    </source>
</evidence>
<protein>
    <recommendedName>
        <fullName evidence="4">F-box domain-containing protein</fullName>
    </recommendedName>
</protein>
<dbReference type="EMBL" id="FNXT01001194">
    <property type="protein sequence ID" value="SZX73636.1"/>
    <property type="molecule type" value="Genomic_DNA"/>
</dbReference>
<dbReference type="SUPFAM" id="SSF52047">
    <property type="entry name" value="RNI-like"/>
    <property type="match status" value="1"/>
</dbReference>
<proteinExistence type="predicted"/>
<dbReference type="PANTHER" id="PTHR38926:SF5">
    <property type="entry name" value="F-BOX AND LEUCINE-RICH REPEAT PROTEIN 6"/>
    <property type="match status" value="1"/>
</dbReference>
<dbReference type="PANTHER" id="PTHR38926">
    <property type="entry name" value="F-BOX DOMAIN CONTAINING PROTEIN, EXPRESSED"/>
    <property type="match status" value="1"/>
</dbReference>
<keyword evidence="3" id="KW-1185">Reference proteome</keyword>
<comment type="subcellular location">
    <subcellularLocation>
        <location evidence="1">Cytoplasm</location>
        <location evidence="1">Cytoskeleton</location>
        <location evidence="1">Cilium axoneme</location>
    </subcellularLocation>
</comment>
<dbReference type="GO" id="GO:0005930">
    <property type="term" value="C:axoneme"/>
    <property type="evidence" value="ECO:0007669"/>
    <property type="project" value="UniProtKB-SubCell"/>
</dbReference>
<name>A0A383WAC3_TETOB</name>
<reference evidence="2 3" key="1">
    <citation type="submission" date="2016-10" db="EMBL/GenBank/DDBJ databases">
        <authorList>
            <person name="Cai Z."/>
        </authorList>
    </citation>
    <scope>NUCLEOTIDE SEQUENCE [LARGE SCALE GENOMIC DNA]</scope>
</reference>
<evidence type="ECO:0000313" key="2">
    <source>
        <dbReference type="EMBL" id="SZX73636.1"/>
    </source>
</evidence>
<evidence type="ECO:0008006" key="4">
    <source>
        <dbReference type="Google" id="ProtNLM"/>
    </source>
</evidence>
<dbReference type="Proteomes" id="UP000256970">
    <property type="component" value="Unassembled WGS sequence"/>
</dbReference>
<gene>
    <name evidence="2" type="ORF">BQ4739_LOCUS13893</name>
</gene>
<dbReference type="AlphaFoldDB" id="A0A383WAC3"/>
<dbReference type="Gene3D" id="3.80.10.10">
    <property type="entry name" value="Ribonuclease Inhibitor"/>
    <property type="match status" value="2"/>
</dbReference>
<dbReference type="STRING" id="3088.A0A383WAC3"/>
<accession>A0A383WAC3</accession>